<dbReference type="RefSeq" id="WP_160722752.1">
    <property type="nucleotide sequence ID" value="NZ_SUMG01000020.1"/>
</dbReference>
<dbReference type="AlphaFoldDB" id="A0AA44BES8"/>
<keyword evidence="1 2" id="KW-0808">Transferase</keyword>
<dbReference type="SUPFAM" id="SSF89796">
    <property type="entry name" value="CoA-transferase family III (CaiB/BaiF)"/>
    <property type="match status" value="1"/>
</dbReference>
<dbReference type="Gene3D" id="3.30.1540.10">
    <property type="entry name" value="formyl-coa transferase, domain 3"/>
    <property type="match status" value="1"/>
</dbReference>
<gene>
    <name evidence="2" type="ORF">ISALK_12255</name>
</gene>
<dbReference type="InterPro" id="IPR044855">
    <property type="entry name" value="CoA-Trfase_III_dom3_sf"/>
</dbReference>
<reference evidence="2 3" key="1">
    <citation type="submission" date="2019-04" db="EMBL/GenBank/DDBJ databases">
        <title>Isachenkonia alkalipeptolytica gen. nov. sp. nov. a new anaerobic, alkiliphilic organothrophic bacterium capable to reduce synthesized ferrihydrite isolated from a soda lake.</title>
        <authorList>
            <person name="Toshchakov S.V."/>
            <person name="Zavarzina D.G."/>
            <person name="Zhilina T.N."/>
            <person name="Kostrikina N.A."/>
            <person name="Kublanov I.V."/>
        </authorList>
    </citation>
    <scope>NUCLEOTIDE SEQUENCE [LARGE SCALE GENOMIC DNA]</scope>
    <source>
        <strain evidence="2 3">Z-1701</strain>
    </source>
</reference>
<proteinExistence type="predicted"/>
<dbReference type="EMBL" id="SUMG01000020">
    <property type="protein sequence ID" value="NBG89262.1"/>
    <property type="molecule type" value="Genomic_DNA"/>
</dbReference>
<dbReference type="GO" id="GO:0008410">
    <property type="term" value="F:CoA-transferase activity"/>
    <property type="evidence" value="ECO:0007669"/>
    <property type="project" value="TreeGrafter"/>
</dbReference>
<accession>A0AA44BES8</accession>
<dbReference type="PANTHER" id="PTHR48207">
    <property type="entry name" value="SUCCINATE--HYDROXYMETHYLGLUTARATE COA-TRANSFERASE"/>
    <property type="match status" value="1"/>
</dbReference>
<dbReference type="Proteomes" id="UP000449710">
    <property type="component" value="Unassembled WGS sequence"/>
</dbReference>
<dbReference type="InterPro" id="IPR023606">
    <property type="entry name" value="CoA-Trfase_III_dom_1_sf"/>
</dbReference>
<dbReference type="PANTHER" id="PTHR48207:SF3">
    <property type="entry name" value="SUCCINATE--HYDROXYMETHYLGLUTARATE COA-TRANSFERASE"/>
    <property type="match status" value="1"/>
</dbReference>
<dbReference type="InterPro" id="IPR050483">
    <property type="entry name" value="CoA-transferase_III_domain"/>
</dbReference>
<dbReference type="Pfam" id="PF02515">
    <property type="entry name" value="CoA_transf_3"/>
    <property type="match status" value="1"/>
</dbReference>
<keyword evidence="3" id="KW-1185">Reference proteome</keyword>
<dbReference type="InterPro" id="IPR003673">
    <property type="entry name" value="CoA-Trfase_fam_III"/>
</dbReference>
<organism evidence="2 3">
    <name type="scientific">Isachenkonia alkalipeptolytica</name>
    <dbReference type="NCBI Taxonomy" id="2565777"/>
    <lineage>
        <taxon>Bacteria</taxon>
        <taxon>Bacillati</taxon>
        <taxon>Bacillota</taxon>
        <taxon>Clostridia</taxon>
        <taxon>Eubacteriales</taxon>
        <taxon>Clostridiaceae</taxon>
        <taxon>Isachenkonia</taxon>
    </lineage>
</organism>
<dbReference type="Gene3D" id="3.40.50.10540">
    <property type="entry name" value="Crotonobetainyl-coa:carnitine coa-transferase, domain 1"/>
    <property type="match status" value="1"/>
</dbReference>
<evidence type="ECO:0000256" key="1">
    <source>
        <dbReference type="ARBA" id="ARBA00022679"/>
    </source>
</evidence>
<comment type="caution">
    <text evidence="2">The sequence shown here is derived from an EMBL/GenBank/DDBJ whole genome shotgun (WGS) entry which is preliminary data.</text>
</comment>
<sequence length="395" mass="43305">MDVALENVKVLDLTRVLAGPYATMILGDLGADIIKVEMPGKGDDARAFGPYVNEESAYFMSLNRNKRSITLNLKEEEGKRILRDMIKKVDVVVENFRPGTMEKLGLGYEDLKKINPKIVYAAASGFGHTGPYSKRAAYDAVVQAMGGIMSITGQENGKPTRVGTSVGDINAGMFTAIGILSALYRVKETGKGQKVDVAMLDSQVAILENAIARHVVTGEIPAPKGNRHPAIVPFETFETTDGEIMIAAGNDALWAKLCKAMELGELIDDPKYKTNPLRNTNYHSLKGILEYTTKKKSTAEWQEILDGAGVPNGPINTIDKVIEDPQVKAREMILEMDHPTAGKLRVPGIPVKLSDTPGQIRCAAPTLGQHTDEIMREYFEYSDEEIEKLRKTKVL</sequence>
<evidence type="ECO:0000313" key="2">
    <source>
        <dbReference type="EMBL" id="NBG89262.1"/>
    </source>
</evidence>
<protein>
    <submittedName>
        <fullName evidence="2">CoA transferase</fullName>
    </submittedName>
</protein>
<name>A0AA44BES8_9CLOT</name>
<evidence type="ECO:0000313" key="3">
    <source>
        <dbReference type="Proteomes" id="UP000449710"/>
    </source>
</evidence>